<keyword evidence="8" id="KW-1185">Reference proteome</keyword>
<keyword evidence="2 5" id="KW-0812">Transmembrane</keyword>
<feature type="transmembrane region" description="Helical" evidence="5">
    <location>
        <begin position="385"/>
        <end position="404"/>
    </location>
</feature>
<evidence type="ECO:0000259" key="6">
    <source>
        <dbReference type="Pfam" id="PF00324"/>
    </source>
</evidence>
<evidence type="ECO:0000256" key="1">
    <source>
        <dbReference type="ARBA" id="ARBA00004141"/>
    </source>
</evidence>
<feature type="domain" description="Amino acid permease/ SLC12A" evidence="6">
    <location>
        <begin position="25"/>
        <end position="403"/>
    </location>
</feature>
<proteinExistence type="predicted"/>
<evidence type="ECO:0000256" key="3">
    <source>
        <dbReference type="ARBA" id="ARBA00022989"/>
    </source>
</evidence>
<sequence>MTSLKLTRTLTLWPLIIMGLAYMTPLIVLGTFGIIAEASNGTVPMAFLITTFAMFFTANSYGIMARKYPIAGSAYTFATKSIDSRVGFMVGWTILLDYFFLPMVIWLIGAAYLGAQFPDVPQWLFLIGFVLLTTVINYIGVKTAAKLNSVLMIFQLTAMVIFVVLSLGEVYGNGGISSLFSTAPFFNESTTLAIVLAGSSIAAYAFLGFDAITTFTEETIEPEKTVPKAIMLCTLFAGVIYIAVGYTTQLVHPGTMFNDTDSAAFEIAAQIGGNLFASLFLAAMITAQFMSGLSAQASVSRLLFAMGRDGVLPKKVFGFLHPKYLTPIGGIILSALAATLALFFDVMQAASLINFGAFVAFIFVNMSVIFTYLKDQKQGIATGSKIRNLVFPAIGTFVTFYLMTKLDLNALTVGGIWFAIGLIYLVYLTKGFTKPTPALHFEES</sequence>
<evidence type="ECO:0000313" key="7">
    <source>
        <dbReference type="EMBL" id="MEL0630805.1"/>
    </source>
</evidence>
<dbReference type="RefSeq" id="WP_341598959.1">
    <property type="nucleotide sequence ID" value="NZ_JBAKAZ010000091.1"/>
</dbReference>
<dbReference type="InterPro" id="IPR004841">
    <property type="entry name" value="AA-permease/SLC12A_dom"/>
</dbReference>
<feature type="transmembrane region" description="Helical" evidence="5">
    <location>
        <begin position="324"/>
        <end position="344"/>
    </location>
</feature>
<feature type="transmembrane region" description="Helical" evidence="5">
    <location>
        <begin position="151"/>
        <end position="171"/>
    </location>
</feature>
<comment type="subcellular location">
    <subcellularLocation>
        <location evidence="1">Membrane</location>
        <topology evidence="1">Multi-pass membrane protein</topology>
    </subcellularLocation>
</comment>
<reference evidence="7 8" key="1">
    <citation type="submission" date="2024-02" db="EMBL/GenBank/DDBJ databases">
        <title>Bacteria isolated from the canopy kelp, Nereocystis luetkeana.</title>
        <authorList>
            <person name="Pfister C.A."/>
            <person name="Younker I.T."/>
            <person name="Light S.H."/>
        </authorList>
    </citation>
    <scope>NUCLEOTIDE SEQUENCE [LARGE SCALE GENOMIC DNA]</scope>
    <source>
        <strain evidence="7 8">TI.1.05</strain>
    </source>
</reference>
<feature type="transmembrane region" description="Helical" evidence="5">
    <location>
        <begin position="86"/>
        <end position="108"/>
    </location>
</feature>
<evidence type="ECO:0000313" key="8">
    <source>
        <dbReference type="Proteomes" id="UP001369082"/>
    </source>
</evidence>
<evidence type="ECO:0000256" key="4">
    <source>
        <dbReference type="ARBA" id="ARBA00023136"/>
    </source>
</evidence>
<feature type="transmembrane region" description="Helical" evidence="5">
    <location>
        <begin position="12"/>
        <end position="36"/>
    </location>
</feature>
<dbReference type="PANTHER" id="PTHR42770">
    <property type="entry name" value="AMINO ACID TRANSPORTER-RELATED"/>
    <property type="match status" value="1"/>
</dbReference>
<dbReference type="PIRSF" id="PIRSF006060">
    <property type="entry name" value="AA_transporter"/>
    <property type="match status" value="1"/>
</dbReference>
<comment type="caution">
    <text evidence="7">The sequence shown here is derived from an EMBL/GenBank/DDBJ whole genome shotgun (WGS) entry which is preliminary data.</text>
</comment>
<evidence type="ECO:0000256" key="2">
    <source>
        <dbReference type="ARBA" id="ARBA00022692"/>
    </source>
</evidence>
<dbReference type="Pfam" id="PF00324">
    <property type="entry name" value="AA_permease"/>
    <property type="match status" value="1"/>
</dbReference>
<dbReference type="Gene3D" id="1.20.1740.10">
    <property type="entry name" value="Amino acid/polyamine transporter I"/>
    <property type="match status" value="1"/>
</dbReference>
<dbReference type="Proteomes" id="UP001369082">
    <property type="component" value="Unassembled WGS sequence"/>
</dbReference>
<feature type="transmembrane region" description="Helical" evidence="5">
    <location>
        <begin position="267"/>
        <end position="287"/>
    </location>
</feature>
<feature type="transmembrane region" description="Helical" evidence="5">
    <location>
        <begin position="120"/>
        <end position="139"/>
    </location>
</feature>
<dbReference type="InterPro" id="IPR050367">
    <property type="entry name" value="APC_superfamily"/>
</dbReference>
<evidence type="ECO:0000256" key="5">
    <source>
        <dbReference type="SAM" id="Phobius"/>
    </source>
</evidence>
<feature type="transmembrane region" description="Helical" evidence="5">
    <location>
        <begin position="350"/>
        <end position="373"/>
    </location>
</feature>
<feature type="transmembrane region" description="Helical" evidence="5">
    <location>
        <begin position="42"/>
        <end position="65"/>
    </location>
</feature>
<name>A0ABU9GU06_9GAMM</name>
<feature type="transmembrane region" description="Helical" evidence="5">
    <location>
        <begin position="191"/>
        <end position="209"/>
    </location>
</feature>
<organism evidence="7 8">
    <name type="scientific">Psychromonas aquatilis</name>
    <dbReference type="NCBI Taxonomy" id="2005072"/>
    <lineage>
        <taxon>Bacteria</taxon>
        <taxon>Pseudomonadati</taxon>
        <taxon>Pseudomonadota</taxon>
        <taxon>Gammaproteobacteria</taxon>
        <taxon>Alteromonadales</taxon>
        <taxon>Psychromonadaceae</taxon>
        <taxon>Psychromonas</taxon>
    </lineage>
</organism>
<keyword evidence="4 5" id="KW-0472">Membrane</keyword>
<feature type="transmembrane region" description="Helical" evidence="5">
    <location>
        <begin position="410"/>
        <end position="428"/>
    </location>
</feature>
<accession>A0ABU9GU06</accession>
<keyword evidence="3 5" id="KW-1133">Transmembrane helix</keyword>
<dbReference type="PANTHER" id="PTHR42770:SF8">
    <property type="entry name" value="PUTRESCINE IMPORTER PUUP"/>
    <property type="match status" value="1"/>
</dbReference>
<gene>
    <name evidence="7" type="ORF">V6256_14445</name>
</gene>
<dbReference type="EMBL" id="JBAKAZ010000091">
    <property type="protein sequence ID" value="MEL0630805.1"/>
    <property type="molecule type" value="Genomic_DNA"/>
</dbReference>
<protein>
    <submittedName>
        <fullName evidence="7">Amino acid permease</fullName>
    </submittedName>
</protein>
<feature type="transmembrane region" description="Helical" evidence="5">
    <location>
        <begin position="229"/>
        <end position="247"/>
    </location>
</feature>